<sequence length="500" mass="56605">MPLAIEMKKITKKFPGVMANDKVNFNVEKGEIHSLLGENGAGKTTLMNVLFGLYKPEDGEIFLEGEKVNIKSPKQALEKGLGMVHQHFMLVNRMTVLENIILGMSNELALNKKEHKRSINELAEKYDFAINIDEKIENLSVGMKQRVEILKTLYRGAEIIIFDEPTAVLTPGEVEELYNILNMLREQGKTVIFITHKLNETMEIADRITVLRNGKKVSTEKKENTNTNKLAQLMVGREVDFEVDIKEKDPGNEILKIKNLELLSDRSETIDLSVHQGEIVGVAGVEGNGQLELEEMIMGLKKVETGHISLSNKEITNTSTKERKKMRIAYIPSDRHNRAVFKNFTIKENILLGYHYKSPFCKNHIIQEEKLREHSEKIISDYNVKTPNSGQLLKNLSGGNQQKVVLGREVSQKPEFVLAAQPTRGLDIGAIEYIHNLLLDLREDNKGILLISADLNEVIKLSDRIAVLYEGKIMAFKDKKNFTRNEIGMLMAGEMVENEV</sequence>
<dbReference type="STRING" id="56779.SAMN05421834_1078"/>
<evidence type="ECO:0000259" key="9">
    <source>
        <dbReference type="PROSITE" id="PS50893"/>
    </source>
</evidence>
<accession>A0A1N6URX4</accession>
<dbReference type="GO" id="GO:0005524">
    <property type="term" value="F:ATP binding"/>
    <property type="evidence" value="ECO:0007669"/>
    <property type="project" value="UniProtKB-KW"/>
</dbReference>
<dbReference type="RefSeq" id="WP_076544490.1">
    <property type="nucleotide sequence ID" value="NZ_FTNC01000007.1"/>
</dbReference>
<dbReference type="CDD" id="cd03215">
    <property type="entry name" value="ABC_Carb_Monos_II"/>
    <property type="match status" value="1"/>
</dbReference>
<evidence type="ECO:0000313" key="11">
    <source>
        <dbReference type="Proteomes" id="UP000185669"/>
    </source>
</evidence>
<dbReference type="FunFam" id="3.40.50.300:FF:000127">
    <property type="entry name" value="Ribose import ATP-binding protein RbsA"/>
    <property type="match status" value="1"/>
</dbReference>
<dbReference type="AlphaFoldDB" id="A0A1N6URX4"/>
<evidence type="ECO:0000256" key="8">
    <source>
        <dbReference type="ARBA" id="ARBA00023136"/>
    </source>
</evidence>
<dbReference type="PANTHER" id="PTHR43790:SF4">
    <property type="entry name" value="GUANOSINE IMPORT ATP-BINDING PROTEIN NUPO"/>
    <property type="match status" value="1"/>
</dbReference>
<evidence type="ECO:0000256" key="1">
    <source>
        <dbReference type="ARBA" id="ARBA00004202"/>
    </source>
</evidence>
<evidence type="ECO:0000256" key="6">
    <source>
        <dbReference type="ARBA" id="ARBA00022840"/>
    </source>
</evidence>
<proteinExistence type="predicted"/>
<evidence type="ECO:0000256" key="5">
    <source>
        <dbReference type="ARBA" id="ARBA00022741"/>
    </source>
</evidence>
<evidence type="ECO:0000313" key="10">
    <source>
        <dbReference type="EMBL" id="SIQ68385.1"/>
    </source>
</evidence>
<keyword evidence="11" id="KW-1185">Reference proteome</keyword>
<evidence type="ECO:0000256" key="2">
    <source>
        <dbReference type="ARBA" id="ARBA00022448"/>
    </source>
</evidence>
<dbReference type="Pfam" id="PF00005">
    <property type="entry name" value="ABC_tran"/>
    <property type="match status" value="2"/>
</dbReference>
<keyword evidence="6 10" id="KW-0067">ATP-binding</keyword>
<dbReference type="InterPro" id="IPR050107">
    <property type="entry name" value="ABC_carbohydrate_import_ATPase"/>
</dbReference>
<dbReference type="Gene3D" id="3.40.50.300">
    <property type="entry name" value="P-loop containing nucleotide triphosphate hydrolases"/>
    <property type="match status" value="2"/>
</dbReference>
<keyword evidence="5" id="KW-0547">Nucleotide-binding</keyword>
<evidence type="ECO:0000256" key="4">
    <source>
        <dbReference type="ARBA" id="ARBA00022737"/>
    </source>
</evidence>
<keyword evidence="8" id="KW-0472">Membrane</keyword>
<comment type="subcellular location">
    <subcellularLocation>
        <location evidence="1">Cell membrane</location>
        <topology evidence="1">Peripheral membrane protein</topology>
    </subcellularLocation>
</comment>
<gene>
    <name evidence="10" type="ORF">SAMN05421834_1078</name>
</gene>
<dbReference type="PROSITE" id="PS00211">
    <property type="entry name" value="ABC_TRANSPORTER_1"/>
    <property type="match status" value="2"/>
</dbReference>
<dbReference type="CDD" id="cd03216">
    <property type="entry name" value="ABC_Carb_Monos_I"/>
    <property type="match status" value="1"/>
</dbReference>
<name>A0A1N6URX4_9FIRM</name>
<dbReference type="PANTHER" id="PTHR43790">
    <property type="entry name" value="CARBOHYDRATE TRANSPORT ATP-BINDING PROTEIN MG119-RELATED"/>
    <property type="match status" value="1"/>
</dbReference>
<dbReference type="PROSITE" id="PS50893">
    <property type="entry name" value="ABC_TRANSPORTER_2"/>
    <property type="match status" value="2"/>
</dbReference>
<dbReference type="OrthoDB" id="9771863at2"/>
<keyword evidence="2" id="KW-0813">Transport</keyword>
<dbReference type="Proteomes" id="UP000185669">
    <property type="component" value="Unassembled WGS sequence"/>
</dbReference>
<dbReference type="InterPro" id="IPR003439">
    <property type="entry name" value="ABC_transporter-like_ATP-bd"/>
</dbReference>
<reference evidence="11" key="1">
    <citation type="submission" date="2017-01" db="EMBL/GenBank/DDBJ databases">
        <authorList>
            <person name="Varghese N."/>
            <person name="Submissions S."/>
        </authorList>
    </citation>
    <scope>NUCLEOTIDE SEQUENCE [LARGE SCALE GENOMIC DNA]</scope>
    <source>
        <strain evidence="11">ATCC 700103</strain>
    </source>
</reference>
<evidence type="ECO:0000256" key="3">
    <source>
        <dbReference type="ARBA" id="ARBA00022475"/>
    </source>
</evidence>
<dbReference type="EMBL" id="FTNC01000007">
    <property type="protein sequence ID" value="SIQ68385.1"/>
    <property type="molecule type" value="Genomic_DNA"/>
</dbReference>
<dbReference type="InterPro" id="IPR027417">
    <property type="entry name" value="P-loop_NTPase"/>
</dbReference>
<evidence type="ECO:0000256" key="7">
    <source>
        <dbReference type="ARBA" id="ARBA00022967"/>
    </source>
</evidence>
<dbReference type="SUPFAM" id="SSF52540">
    <property type="entry name" value="P-loop containing nucleoside triphosphate hydrolases"/>
    <property type="match status" value="2"/>
</dbReference>
<keyword evidence="10" id="KW-0762">Sugar transport</keyword>
<keyword evidence="7" id="KW-1278">Translocase</keyword>
<dbReference type="SMART" id="SM00382">
    <property type="entry name" value="AAA"/>
    <property type="match status" value="1"/>
</dbReference>
<dbReference type="InterPro" id="IPR003593">
    <property type="entry name" value="AAA+_ATPase"/>
</dbReference>
<organism evidence="10 11">
    <name type="scientific">Halanaerobium kushneri</name>
    <dbReference type="NCBI Taxonomy" id="56779"/>
    <lineage>
        <taxon>Bacteria</taxon>
        <taxon>Bacillati</taxon>
        <taxon>Bacillota</taxon>
        <taxon>Clostridia</taxon>
        <taxon>Halanaerobiales</taxon>
        <taxon>Halanaerobiaceae</taxon>
        <taxon>Halanaerobium</taxon>
    </lineage>
</organism>
<dbReference type="GO" id="GO:0005886">
    <property type="term" value="C:plasma membrane"/>
    <property type="evidence" value="ECO:0007669"/>
    <property type="project" value="UniProtKB-SubCell"/>
</dbReference>
<feature type="domain" description="ABC transporter" evidence="9">
    <location>
        <begin position="245"/>
        <end position="495"/>
    </location>
</feature>
<dbReference type="InterPro" id="IPR017871">
    <property type="entry name" value="ABC_transporter-like_CS"/>
</dbReference>
<dbReference type="GO" id="GO:0016887">
    <property type="term" value="F:ATP hydrolysis activity"/>
    <property type="evidence" value="ECO:0007669"/>
    <property type="project" value="InterPro"/>
</dbReference>
<feature type="domain" description="ABC transporter" evidence="9">
    <location>
        <begin position="5"/>
        <end position="238"/>
    </location>
</feature>
<protein>
    <submittedName>
        <fullName evidence="10">Simple sugar transport system ATP-binding protein</fullName>
    </submittedName>
</protein>
<keyword evidence="3" id="KW-1003">Cell membrane</keyword>
<keyword evidence="4" id="KW-0677">Repeat</keyword>